<dbReference type="PANTHER" id="PTHR10849:SF24">
    <property type="entry name" value="NADH-QUINONE OXIDOREDUCTASE SUBUNIT I 2"/>
    <property type="match status" value="1"/>
</dbReference>
<dbReference type="InterPro" id="IPR017900">
    <property type="entry name" value="4Fe4S_Fe_S_CS"/>
</dbReference>
<evidence type="ECO:0000313" key="15">
    <source>
        <dbReference type="Proteomes" id="UP000199073"/>
    </source>
</evidence>
<dbReference type="GO" id="GO:0005886">
    <property type="term" value="C:plasma membrane"/>
    <property type="evidence" value="ECO:0007669"/>
    <property type="project" value="UniProtKB-SubCell"/>
</dbReference>
<feature type="binding site" evidence="12">
    <location>
        <position position="65"/>
    </location>
    <ligand>
        <name>[4Fe-4S] cluster</name>
        <dbReference type="ChEBI" id="CHEBI:49883"/>
        <label>1</label>
    </ligand>
</feature>
<feature type="domain" description="4Fe-4S ferredoxin-type" evidence="13">
    <location>
        <begin position="51"/>
        <end position="82"/>
    </location>
</feature>
<proteinExistence type="inferred from homology"/>
<evidence type="ECO:0000256" key="3">
    <source>
        <dbReference type="ARBA" id="ARBA00022719"/>
    </source>
</evidence>
<gene>
    <name evidence="12" type="primary">nuoI</name>
    <name evidence="14" type="ORF">SAMN05660330_03876</name>
</gene>
<dbReference type="Pfam" id="PF12838">
    <property type="entry name" value="Fer4_7"/>
    <property type="match status" value="1"/>
</dbReference>
<evidence type="ECO:0000256" key="12">
    <source>
        <dbReference type="HAMAP-Rule" id="MF_01351"/>
    </source>
</evidence>
<dbReference type="HAMAP" id="MF_01351">
    <property type="entry name" value="NDH1_NuoI"/>
    <property type="match status" value="1"/>
</dbReference>
<name>A0A1H0V502_9BACT</name>
<keyword evidence="15" id="KW-1185">Reference proteome</keyword>
<comment type="similarity">
    <text evidence="12">Belongs to the complex I 23 kDa subunit family.</text>
</comment>
<feature type="binding site" evidence="12">
    <location>
        <position position="112"/>
    </location>
    <ligand>
        <name>[4Fe-4S] cluster</name>
        <dbReference type="ChEBI" id="CHEBI:49883"/>
        <label>1</label>
    </ligand>
</feature>
<evidence type="ECO:0000256" key="2">
    <source>
        <dbReference type="ARBA" id="ARBA00022485"/>
    </source>
</evidence>
<evidence type="ECO:0000256" key="4">
    <source>
        <dbReference type="ARBA" id="ARBA00022723"/>
    </source>
</evidence>
<dbReference type="PANTHER" id="PTHR10849">
    <property type="entry name" value="NADH DEHYDROGENASE UBIQUINONE IRON-SULFUR PROTEIN 8, MITOCHONDRIAL"/>
    <property type="match status" value="1"/>
</dbReference>
<evidence type="ECO:0000256" key="1">
    <source>
        <dbReference type="ARBA" id="ARBA00022475"/>
    </source>
</evidence>
<protein>
    <recommendedName>
        <fullName evidence="12">NADH-quinone oxidoreductase subunit I</fullName>
        <ecNumber evidence="12">7.1.1.-</ecNumber>
    </recommendedName>
    <alternativeName>
        <fullName evidence="12">NADH dehydrogenase I subunit I</fullName>
    </alternativeName>
    <alternativeName>
        <fullName evidence="12">NDH-1 subunit I</fullName>
    </alternativeName>
</protein>
<comment type="function">
    <text evidence="12">NDH-1 shuttles electrons from NADH, via FMN and iron-sulfur (Fe-S) centers, to quinones in the respiratory chain. The immediate electron acceptor for the enzyme in this species is believed to be ubiquinone. Couples the redox reaction to proton translocation (for every two electrons transferred, four hydrogen ions are translocated across the cytoplasmic membrane), and thus conserves the redox energy in a proton gradient.</text>
</comment>
<feature type="binding site" evidence="12">
    <location>
        <position position="105"/>
    </location>
    <ligand>
        <name>[4Fe-4S] cluster</name>
        <dbReference type="ChEBI" id="CHEBI:49883"/>
        <label>2</label>
    </ligand>
</feature>
<organism evidence="14 15">
    <name type="scientific">Desulforhopalus singaporensis</name>
    <dbReference type="NCBI Taxonomy" id="91360"/>
    <lineage>
        <taxon>Bacteria</taxon>
        <taxon>Pseudomonadati</taxon>
        <taxon>Thermodesulfobacteriota</taxon>
        <taxon>Desulfobulbia</taxon>
        <taxon>Desulfobulbales</taxon>
        <taxon>Desulfocapsaceae</taxon>
        <taxon>Desulforhopalus</taxon>
    </lineage>
</organism>
<feature type="binding site" evidence="12">
    <location>
        <position position="102"/>
    </location>
    <ligand>
        <name>[4Fe-4S] cluster</name>
        <dbReference type="ChEBI" id="CHEBI:49883"/>
        <label>2</label>
    </ligand>
</feature>
<feature type="binding site" evidence="12">
    <location>
        <position position="72"/>
    </location>
    <ligand>
        <name>[4Fe-4S] cluster</name>
        <dbReference type="ChEBI" id="CHEBI:49883"/>
        <label>2</label>
    </ligand>
</feature>
<dbReference type="InterPro" id="IPR017896">
    <property type="entry name" value="4Fe4S_Fe-S-bd"/>
</dbReference>
<dbReference type="GO" id="GO:0005506">
    <property type="term" value="F:iron ion binding"/>
    <property type="evidence" value="ECO:0007669"/>
    <property type="project" value="UniProtKB-UniRule"/>
</dbReference>
<dbReference type="GO" id="GO:0051539">
    <property type="term" value="F:4 iron, 4 sulfur cluster binding"/>
    <property type="evidence" value="ECO:0007669"/>
    <property type="project" value="UniProtKB-KW"/>
</dbReference>
<accession>A0A1H0V502</accession>
<dbReference type="EC" id="7.1.1.-" evidence="12"/>
<keyword evidence="1 12" id="KW-1003">Cell membrane</keyword>
<evidence type="ECO:0000256" key="6">
    <source>
        <dbReference type="ARBA" id="ARBA00022967"/>
    </source>
</evidence>
<evidence type="ECO:0000256" key="9">
    <source>
        <dbReference type="ARBA" id="ARBA00023027"/>
    </source>
</evidence>
<keyword evidence="11 12" id="KW-0472">Membrane</keyword>
<dbReference type="Gene3D" id="3.30.70.3270">
    <property type="match status" value="1"/>
</dbReference>
<dbReference type="Proteomes" id="UP000199073">
    <property type="component" value="Unassembled WGS sequence"/>
</dbReference>
<comment type="subunit">
    <text evidence="12">NDH-1 is composed of 14 different subunits. Subunits NuoA, H, J, K, L, M, N constitute the membrane sector of the complex.</text>
</comment>
<evidence type="ECO:0000259" key="13">
    <source>
        <dbReference type="PROSITE" id="PS51379"/>
    </source>
</evidence>
<keyword evidence="10 12" id="KW-0830">Ubiquinone</keyword>
<evidence type="ECO:0000256" key="7">
    <source>
        <dbReference type="ARBA" id="ARBA00023004"/>
    </source>
</evidence>
<dbReference type="OrthoDB" id="9808559at2"/>
<keyword evidence="5" id="KW-0677">Repeat</keyword>
<keyword evidence="2 12" id="KW-0004">4Fe-4S</keyword>
<feature type="domain" description="4Fe-4S ferredoxin-type" evidence="13">
    <location>
        <begin position="93"/>
        <end position="122"/>
    </location>
</feature>
<dbReference type="RefSeq" id="WP_092225788.1">
    <property type="nucleotide sequence ID" value="NZ_FNJI01000041.1"/>
</dbReference>
<dbReference type="PROSITE" id="PS00198">
    <property type="entry name" value="4FE4S_FER_1"/>
    <property type="match status" value="1"/>
</dbReference>
<keyword evidence="3 12" id="KW-0874">Quinone</keyword>
<evidence type="ECO:0000256" key="5">
    <source>
        <dbReference type="ARBA" id="ARBA00022737"/>
    </source>
</evidence>
<keyword evidence="8 12" id="KW-0411">Iron-sulfur</keyword>
<feature type="binding site" evidence="12">
    <location>
        <position position="68"/>
    </location>
    <ligand>
        <name>[4Fe-4S] cluster</name>
        <dbReference type="ChEBI" id="CHEBI:49883"/>
        <label>1</label>
    </ligand>
</feature>
<comment type="subcellular location">
    <subcellularLocation>
        <location evidence="12">Cell membrane</location>
        <topology evidence="12">Peripheral membrane protein</topology>
    </subcellularLocation>
</comment>
<keyword evidence="6 12" id="KW-1278">Translocase</keyword>
<feature type="binding site" evidence="12">
    <location>
        <position position="62"/>
    </location>
    <ligand>
        <name>[4Fe-4S] cluster</name>
        <dbReference type="ChEBI" id="CHEBI:49883"/>
        <label>1</label>
    </ligand>
</feature>
<evidence type="ECO:0000256" key="10">
    <source>
        <dbReference type="ARBA" id="ARBA00023075"/>
    </source>
</evidence>
<dbReference type="AlphaFoldDB" id="A0A1H0V502"/>
<dbReference type="InterPro" id="IPR010226">
    <property type="entry name" value="NADH_quinone_OxRdtase_chainI"/>
</dbReference>
<sequence>MVTYFSEIYRGLLSLFEGMGVTFKEFIKPTVTVSYPYETLEMCERYRGHIELIENEEGEPNCVVCMMCQRACPSDCISIAGKKEEGSKKKVLTKYMLDFTKCSLCGTCVESCNFNALDFSKEYNLASTRKEDFYFDLLKRLEDRNK</sequence>
<keyword evidence="7 12" id="KW-0408">Iron</keyword>
<dbReference type="PROSITE" id="PS51379">
    <property type="entry name" value="4FE4S_FER_2"/>
    <property type="match status" value="2"/>
</dbReference>
<dbReference type="GO" id="GO:0050136">
    <property type="term" value="F:NADH dehydrogenase (quinone) (non-electrogenic) activity"/>
    <property type="evidence" value="ECO:0007669"/>
    <property type="project" value="UniProtKB-UniRule"/>
</dbReference>
<comment type="cofactor">
    <cofactor evidence="12">
        <name>[4Fe-4S] cluster</name>
        <dbReference type="ChEBI" id="CHEBI:49883"/>
    </cofactor>
    <text evidence="12">Binds 2 [4Fe-4S] clusters per subunit.</text>
</comment>
<dbReference type="STRING" id="91360.SAMN05660330_03876"/>
<dbReference type="GO" id="GO:0048038">
    <property type="term" value="F:quinone binding"/>
    <property type="evidence" value="ECO:0007669"/>
    <property type="project" value="UniProtKB-KW"/>
</dbReference>
<keyword evidence="9 12" id="KW-0520">NAD</keyword>
<evidence type="ECO:0000256" key="8">
    <source>
        <dbReference type="ARBA" id="ARBA00023014"/>
    </source>
</evidence>
<keyword evidence="4 12" id="KW-0479">Metal-binding</keyword>
<reference evidence="14 15" key="1">
    <citation type="submission" date="2016-10" db="EMBL/GenBank/DDBJ databases">
        <authorList>
            <person name="de Groot N.N."/>
        </authorList>
    </citation>
    <scope>NUCLEOTIDE SEQUENCE [LARGE SCALE GENOMIC DNA]</scope>
    <source>
        <strain evidence="14 15">DSM 12130</strain>
    </source>
</reference>
<evidence type="ECO:0000256" key="11">
    <source>
        <dbReference type="ARBA" id="ARBA00023136"/>
    </source>
</evidence>
<comment type="catalytic activity">
    <reaction evidence="12">
        <text>a quinone + NADH + 5 H(+)(in) = a quinol + NAD(+) + 4 H(+)(out)</text>
        <dbReference type="Rhea" id="RHEA:57888"/>
        <dbReference type="ChEBI" id="CHEBI:15378"/>
        <dbReference type="ChEBI" id="CHEBI:24646"/>
        <dbReference type="ChEBI" id="CHEBI:57540"/>
        <dbReference type="ChEBI" id="CHEBI:57945"/>
        <dbReference type="ChEBI" id="CHEBI:132124"/>
    </reaction>
</comment>
<feature type="binding site" evidence="12">
    <location>
        <position position="108"/>
    </location>
    <ligand>
        <name>[4Fe-4S] cluster</name>
        <dbReference type="ChEBI" id="CHEBI:49883"/>
        <label>2</label>
    </ligand>
</feature>
<dbReference type="SUPFAM" id="SSF54862">
    <property type="entry name" value="4Fe-4S ferredoxins"/>
    <property type="match status" value="1"/>
</dbReference>
<evidence type="ECO:0000313" key="14">
    <source>
        <dbReference type="EMBL" id="SDP73500.1"/>
    </source>
</evidence>
<dbReference type="EMBL" id="FNJI01000041">
    <property type="protein sequence ID" value="SDP73500.1"/>
    <property type="molecule type" value="Genomic_DNA"/>
</dbReference>